<feature type="region of interest" description="Disordered" evidence="1">
    <location>
        <begin position="708"/>
        <end position="754"/>
    </location>
</feature>
<feature type="region of interest" description="Disordered" evidence="1">
    <location>
        <begin position="541"/>
        <end position="587"/>
    </location>
</feature>
<dbReference type="GO" id="GO:0005516">
    <property type="term" value="F:calmodulin binding"/>
    <property type="evidence" value="ECO:0007669"/>
    <property type="project" value="InterPro"/>
</dbReference>
<dbReference type="PANTHER" id="PTHR33349">
    <property type="entry name" value="EMB|CAB62594.1"/>
    <property type="match status" value="1"/>
</dbReference>
<dbReference type="SMART" id="SM01054">
    <property type="entry name" value="CaM_binding"/>
    <property type="match status" value="1"/>
</dbReference>
<dbReference type="InterPro" id="IPR012417">
    <property type="entry name" value="CaM-bd_dom_pln"/>
</dbReference>
<evidence type="ECO:0000259" key="2">
    <source>
        <dbReference type="SMART" id="SM01054"/>
    </source>
</evidence>
<dbReference type="EMBL" id="JACMSC010000001">
    <property type="protein sequence ID" value="KAG6536791.1"/>
    <property type="molecule type" value="Genomic_DNA"/>
</dbReference>
<evidence type="ECO:0000256" key="1">
    <source>
        <dbReference type="SAM" id="MobiDB-lite"/>
    </source>
</evidence>
<gene>
    <name evidence="3" type="ORF">ZIOFF_001860</name>
</gene>
<name>A0A8J5LYS1_ZINOF</name>
<feature type="compositionally biased region" description="Basic and acidic residues" evidence="1">
    <location>
        <begin position="708"/>
        <end position="731"/>
    </location>
</feature>
<dbReference type="Pfam" id="PF07839">
    <property type="entry name" value="CaM_binding"/>
    <property type="match status" value="1"/>
</dbReference>
<feature type="compositionally biased region" description="Polar residues" evidence="1">
    <location>
        <begin position="226"/>
        <end position="242"/>
    </location>
</feature>
<evidence type="ECO:0000313" key="4">
    <source>
        <dbReference type="Proteomes" id="UP000734854"/>
    </source>
</evidence>
<feature type="region of interest" description="Disordered" evidence="1">
    <location>
        <begin position="357"/>
        <end position="413"/>
    </location>
</feature>
<feature type="compositionally biased region" description="Polar residues" evidence="1">
    <location>
        <begin position="740"/>
        <end position="754"/>
    </location>
</feature>
<evidence type="ECO:0000313" key="3">
    <source>
        <dbReference type="EMBL" id="KAG6536791.1"/>
    </source>
</evidence>
<comment type="caution">
    <text evidence="3">The sequence shown here is derived from an EMBL/GenBank/DDBJ whole genome shotgun (WGS) entry which is preliminary data.</text>
</comment>
<proteinExistence type="predicted"/>
<organism evidence="3 4">
    <name type="scientific">Zingiber officinale</name>
    <name type="common">Ginger</name>
    <name type="synonym">Amomum zingiber</name>
    <dbReference type="NCBI Taxonomy" id="94328"/>
    <lineage>
        <taxon>Eukaryota</taxon>
        <taxon>Viridiplantae</taxon>
        <taxon>Streptophyta</taxon>
        <taxon>Embryophyta</taxon>
        <taxon>Tracheophyta</taxon>
        <taxon>Spermatophyta</taxon>
        <taxon>Magnoliopsida</taxon>
        <taxon>Liliopsida</taxon>
        <taxon>Zingiberales</taxon>
        <taxon>Zingiberaceae</taxon>
        <taxon>Zingiber</taxon>
    </lineage>
</organism>
<feature type="domain" description="Calmodulin-binding" evidence="2">
    <location>
        <begin position="733"/>
        <end position="828"/>
    </location>
</feature>
<protein>
    <recommendedName>
        <fullName evidence="2">Calmodulin-binding domain-containing protein</fullName>
    </recommendedName>
</protein>
<dbReference type="Proteomes" id="UP000734854">
    <property type="component" value="Unassembled WGS sequence"/>
</dbReference>
<sequence length="835" mass="92830">MAGNGCGFGNVRAAAAASEVSNEEEIARDDEVDTNHIVFLRQMDESNAITSATPELLDPQKEGKTNATAKTNCVSTLTPSCNGKRLPHYLMPSQGTCHDLCKAHIKADTICRLTFSNNNENVLSRYLTPSQGSCHDLCKHGHKHEREEAKRRHHFFSRFYSYDQLLNDEYNKSDLMTVKHRRHKSGIMSVRQKPDIQLKKVPKKEESFDMLQLYEEMDLSPEKSVLASNSPDNLTEGSVQAPSSLELNDHEIIVSFDKSAAARVEESMENGTGQHELINTARNKLIAREPERTDIQNEFSFHNDALITGVGESPNRLMSLKSMVSSTAEGKTDPEYERANPSEVFSAEHISTELIGPIPISDDIEPGQCQTSNREEESCNKPIDNKMQIVHRSSESSSGSKLKNHKSKESAKKRTLVELASKEALGMKLKTPRIQKTRPSNVSAPYQASFATTHTQLKSSKLQDKTNKELNKPRNRLKEIGGTGRYKVVRDVSDGPNLVKKNFALKQAINVVKSETDHGHPSITCSVIDFIAPRVINNSISPPSEPNKEVATAVPHMKKKKDLVSSSPPSIYSRGLSGERNQEKEKTTEVADNLDSVAKEVIELLPTPSSTKPQFTRVPSIKLRKNRTVAPSFIMNNQAKARKTFVKGKTIRANDPNPEKIDLNALRQKLRKLKSFPDRKEDHVASGSLTSGGNEPFWVKVVSQTQRTYKDVPKVERSRSQRTSFDSEDKVGPSLRLNFSRGNTTNLQPNSSSPPWLRFRQAKMVGDNQNAKVSIAKSFRNRMKSNAGGPSPPSKSINHVIEETAGKLVESRKSKVKALVGAFETVISLRETPVA</sequence>
<dbReference type="AlphaFoldDB" id="A0A8J5LYS1"/>
<keyword evidence="4" id="KW-1185">Reference proteome</keyword>
<reference evidence="3 4" key="1">
    <citation type="submission" date="2020-08" db="EMBL/GenBank/DDBJ databases">
        <title>Plant Genome Project.</title>
        <authorList>
            <person name="Zhang R.-G."/>
        </authorList>
    </citation>
    <scope>NUCLEOTIDE SEQUENCE [LARGE SCALE GENOMIC DNA]</scope>
    <source>
        <tissue evidence="3">Rhizome</tissue>
    </source>
</reference>
<feature type="region of interest" description="Disordered" evidence="1">
    <location>
        <begin position="223"/>
        <end position="242"/>
    </location>
</feature>
<dbReference type="PANTHER" id="PTHR33349:SF41">
    <property type="entry name" value="EMB|CAB62594.1"/>
    <property type="match status" value="1"/>
</dbReference>
<accession>A0A8J5LYS1</accession>